<protein>
    <submittedName>
        <fullName evidence="2">ATP synthase F0 subunit 8</fullName>
    </submittedName>
</protein>
<dbReference type="EMBL" id="KT326917">
    <property type="protein sequence ID" value="AMX22411.1"/>
    <property type="molecule type" value="Genomic_DNA"/>
</dbReference>
<sequence>MPQLSPMSWVLVISVFLVFLTCFAVVIWWTVEGKYMIKYVGNSGKATSSSKYVKWGFGKVLLKK</sequence>
<evidence type="ECO:0000256" key="1">
    <source>
        <dbReference type="SAM" id="Phobius"/>
    </source>
</evidence>
<dbReference type="GeneID" id="31079779"/>
<keyword evidence="2" id="KW-0496">Mitochondrion</keyword>
<keyword evidence="1" id="KW-0812">Transmembrane</keyword>
<gene>
    <name evidence="2" type="primary">ATP8</name>
</gene>
<name>A0A1P8AFY4_9BIVA</name>
<dbReference type="RefSeq" id="YP_009346065.1">
    <property type="nucleotide sequence ID" value="NC_033854.1"/>
</dbReference>
<geneLocation type="mitochondrion" evidence="2"/>
<feature type="transmembrane region" description="Helical" evidence="1">
    <location>
        <begin position="6"/>
        <end position="29"/>
    </location>
</feature>
<proteinExistence type="predicted"/>
<evidence type="ECO:0000313" key="2">
    <source>
        <dbReference type="EMBL" id="AMX22411.1"/>
    </source>
</evidence>
<dbReference type="CTD" id="4509"/>
<organism evidence="2">
    <name type="scientific">Unio delphinus</name>
    <dbReference type="NCBI Taxonomy" id="461120"/>
    <lineage>
        <taxon>Eukaryota</taxon>
        <taxon>Metazoa</taxon>
        <taxon>Spiralia</taxon>
        <taxon>Lophotrochozoa</taxon>
        <taxon>Mollusca</taxon>
        <taxon>Bivalvia</taxon>
        <taxon>Autobranchia</taxon>
        <taxon>Heteroconchia</taxon>
        <taxon>Palaeoheterodonta</taxon>
        <taxon>Unionida</taxon>
        <taxon>Unionoidea</taxon>
        <taxon>Unionidae</taxon>
        <taxon>Unioninae</taxon>
        <taxon>Unio</taxon>
    </lineage>
</organism>
<keyword evidence="1" id="KW-1133">Transmembrane helix</keyword>
<accession>A0A1P8AFY4</accession>
<keyword evidence="1" id="KW-0472">Membrane</keyword>
<reference evidence="2" key="1">
    <citation type="submission" date="2015-07" db="EMBL/GenBank/DDBJ databases">
        <title>The complete maternally and paternally inherited mitochondrial genomes of the freshwater mussel Unio delphinus (Bivalvia: Unionidae) and implications for Unionidae taxonomy.</title>
        <authorList>
            <person name="Fonseca M.M."/>
            <person name="Lopes-Lima M."/>
            <person name="Eackles M.S."/>
            <person name="King T.L."/>
            <person name="Froufe E."/>
        </authorList>
    </citation>
    <scope>NUCLEOTIDE SEQUENCE</scope>
    <source>
        <tissue evidence="2">Muscle</tissue>
    </source>
</reference>
<dbReference type="AlphaFoldDB" id="A0A1P8AFY4"/>